<dbReference type="Proteomes" id="UP000042958">
    <property type="component" value="Unassembled WGS sequence"/>
</dbReference>
<dbReference type="OrthoDB" id="5336357at2759"/>
<gene>
    <name evidence="2" type="ORF">PMG11_02029</name>
</gene>
<feature type="region of interest" description="Disordered" evidence="1">
    <location>
        <begin position="68"/>
        <end position="91"/>
    </location>
</feature>
<accession>A0A0F7TG37</accession>
<feature type="region of interest" description="Disordered" evidence="1">
    <location>
        <begin position="195"/>
        <end position="242"/>
    </location>
</feature>
<feature type="compositionally biased region" description="Acidic residues" evidence="1">
    <location>
        <begin position="214"/>
        <end position="224"/>
    </location>
</feature>
<name>A0A0F7TG37_PENBI</name>
<protein>
    <submittedName>
        <fullName evidence="2">Uncharacterized protein</fullName>
    </submittedName>
</protein>
<dbReference type="STRING" id="104259.A0A0F7TG37"/>
<dbReference type="EMBL" id="CDHK01000002">
    <property type="protein sequence ID" value="CEJ55794.1"/>
    <property type="molecule type" value="Genomic_DNA"/>
</dbReference>
<dbReference type="AlphaFoldDB" id="A0A0F7TG37"/>
<proteinExistence type="predicted"/>
<feature type="compositionally biased region" description="Low complexity" evidence="1">
    <location>
        <begin position="197"/>
        <end position="208"/>
    </location>
</feature>
<evidence type="ECO:0000313" key="2">
    <source>
        <dbReference type="EMBL" id="CEJ55794.1"/>
    </source>
</evidence>
<organism evidence="2 3">
    <name type="scientific">Penicillium brasilianum</name>
    <dbReference type="NCBI Taxonomy" id="104259"/>
    <lineage>
        <taxon>Eukaryota</taxon>
        <taxon>Fungi</taxon>
        <taxon>Dikarya</taxon>
        <taxon>Ascomycota</taxon>
        <taxon>Pezizomycotina</taxon>
        <taxon>Eurotiomycetes</taxon>
        <taxon>Eurotiomycetidae</taxon>
        <taxon>Eurotiales</taxon>
        <taxon>Aspergillaceae</taxon>
        <taxon>Penicillium</taxon>
    </lineage>
</organism>
<sequence>MRAALQPFPLVQMQLCFLHCRPGRYTCNCPLRLIPSLSGTSYNYITTAMSLKRKASFSGLPSSMAMPTPSGWGMSDSSKDLPSRTRKRFRDGRPDEQVVYEKTLRWIFSAQQQQQRQPITPMDTADDAMMDADPSIPSPETVDPRQQTLLRFFQPRAEASSPFRPSREALAARANETAMDREEVMRRQAFAQMNMAGSTSGSETTSPGFFQTETDVDMDMDGGESSDSSNPVAKWGFWNGGV</sequence>
<reference evidence="3" key="1">
    <citation type="journal article" date="2015" name="Genome Announc.">
        <title>Draft genome sequence of the fungus Penicillium brasilianum MG11.</title>
        <authorList>
            <person name="Horn F."/>
            <person name="Linde J."/>
            <person name="Mattern D.J."/>
            <person name="Walther G."/>
            <person name="Guthke R."/>
            <person name="Brakhage A.A."/>
            <person name="Valiante V."/>
        </authorList>
    </citation>
    <scope>NUCLEOTIDE SEQUENCE [LARGE SCALE GENOMIC DNA]</scope>
    <source>
        <strain evidence="3">MG11</strain>
    </source>
</reference>
<evidence type="ECO:0000313" key="3">
    <source>
        <dbReference type="Proteomes" id="UP000042958"/>
    </source>
</evidence>
<keyword evidence="3" id="KW-1185">Reference proteome</keyword>
<evidence type="ECO:0000256" key="1">
    <source>
        <dbReference type="SAM" id="MobiDB-lite"/>
    </source>
</evidence>